<keyword evidence="6 14" id="KW-0808">Transferase</keyword>
<organism evidence="14 15">
    <name type="scientific">Thermoflexus hugenholtzii JAD2</name>
    <dbReference type="NCBI Taxonomy" id="877466"/>
    <lineage>
        <taxon>Bacteria</taxon>
        <taxon>Bacillati</taxon>
        <taxon>Chloroflexota</taxon>
        <taxon>Thermoflexia</taxon>
        <taxon>Thermoflexales</taxon>
        <taxon>Thermoflexaceae</taxon>
        <taxon>Thermoflexus</taxon>
    </lineage>
</organism>
<dbReference type="AlphaFoldDB" id="A0A212QYD8"/>
<comment type="similarity">
    <text evidence="3">Belongs to the glycosyltransferase 2 family.</text>
</comment>
<evidence type="ECO:0000256" key="2">
    <source>
        <dbReference type="ARBA" id="ARBA00004922"/>
    </source>
</evidence>
<comment type="subcellular location">
    <subcellularLocation>
        <location evidence="1">Endoplasmic reticulum membrane</location>
        <topology evidence="1">Single-pass membrane protein</topology>
    </subcellularLocation>
</comment>
<evidence type="ECO:0000256" key="9">
    <source>
        <dbReference type="ARBA" id="ARBA00022968"/>
    </source>
</evidence>
<keyword evidence="5" id="KW-0328">Glycosyltransferase</keyword>
<evidence type="ECO:0000256" key="4">
    <source>
        <dbReference type="ARBA" id="ARBA00012583"/>
    </source>
</evidence>
<sequence length="253" mass="29732">MDRSVRVDVVIPVYNEERDLEPSVQKLRAFLQANCPYRWRIVIADNASVDRTPEIGQRLAAQWPEEVAYIRLNRKGRGRALRKAWLESDADVMAYMDVDLSTDLSAFMPLIQPLVEGRYHVATGSRLHPQSRITRSLKREIISRIYNFIVWLLFPRRRFRDAQCGFKAITRQAARELVPRVANQSWFFDTELLLRAEQRGYAVWEVPVIWREDPDTRVKILRTALEDLRGLWRVRRTPDPPPIYTDPEADYPD</sequence>
<gene>
    <name evidence="14" type="ORF">SAMN02746019_00008670</name>
</gene>
<dbReference type="GO" id="GO:0004581">
    <property type="term" value="F:dolichyl-phosphate beta-glucosyltransferase activity"/>
    <property type="evidence" value="ECO:0007669"/>
    <property type="project" value="UniProtKB-EC"/>
</dbReference>
<keyword evidence="9" id="KW-0735">Signal-anchor</keyword>
<dbReference type="InterPro" id="IPR001173">
    <property type="entry name" value="Glyco_trans_2-like"/>
</dbReference>
<keyword evidence="8" id="KW-0256">Endoplasmic reticulum</keyword>
<proteinExistence type="inferred from homology"/>
<evidence type="ECO:0000256" key="3">
    <source>
        <dbReference type="ARBA" id="ARBA00006739"/>
    </source>
</evidence>
<feature type="domain" description="Glycosyltransferase 2-like" evidence="13">
    <location>
        <begin position="9"/>
        <end position="171"/>
    </location>
</feature>
<dbReference type="Gene3D" id="3.90.550.10">
    <property type="entry name" value="Spore Coat Polysaccharide Biosynthesis Protein SpsA, Chain A"/>
    <property type="match status" value="1"/>
</dbReference>
<keyword evidence="15" id="KW-1185">Reference proteome</keyword>
<evidence type="ECO:0000256" key="10">
    <source>
        <dbReference type="ARBA" id="ARBA00022989"/>
    </source>
</evidence>
<evidence type="ECO:0000256" key="11">
    <source>
        <dbReference type="ARBA" id="ARBA00023136"/>
    </source>
</evidence>
<evidence type="ECO:0000256" key="8">
    <source>
        <dbReference type="ARBA" id="ARBA00022824"/>
    </source>
</evidence>
<evidence type="ECO:0000259" key="13">
    <source>
        <dbReference type="Pfam" id="PF00535"/>
    </source>
</evidence>
<dbReference type="EMBL" id="FYEK01000027">
    <property type="protein sequence ID" value="SNB64768.1"/>
    <property type="molecule type" value="Genomic_DNA"/>
</dbReference>
<dbReference type="PANTHER" id="PTHR10859">
    <property type="entry name" value="GLYCOSYL TRANSFERASE"/>
    <property type="match status" value="1"/>
</dbReference>
<keyword evidence="10" id="KW-1133">Transmembrane helix</keyword>
<keyword evidence="11" id="KW-0472">Membrane</keyword>
<dbReference type="Pfam" id="PF00535">
    <property type="entry name" value="Glycos_transf_2"/>
    <property type="match status" value="1"/>
</dbReference>
<dbReference type="InterPro" id="IPR035518">
    <property type="entry name" value="DPG_synthase"/>
</dbReference>
<dbReference type="OrthoDB" id="9815829at2"/>
<dbReference type="SUPFAM" id="SSF53448">
    <property type="entry name" value="Nucleotide-diphospho-sugar transferases"/>
    <property type="match status" value="1"/>
</dbReference>
<dbReference type="GO" id="GO:0006487">
    <property type="term" value="P:protein N-linked glycosylation"/>
    <property type="evidence" value="ECO:0007669"/>
    <property type="project" value="TreeGrafter"/>
</dbReference>
<evidence type="ECO:0000313" key="15">
    <source>
        <dbReference type="Proteomes" id="UP000197025"/>
    </source>
</evidence>
<dbReference type="RefSeq" id="WP_088571117.1">
    <property type="nucleotide sequence ID" value="NZ_FYEK01000027.1"/>
</dbReference>
<protein>
    <recommendedName>
        <fullName evidence="4">dolichyl-phosphate beta-glucosyltransferase</fullName>
        <ecNumber evidence="4">2.4.1.117</ecNumber>
    </recommendedName>
</protein>
<comment type="catalytic activity">
    <reaction evidence="12">
        <text>a di-trans,poly-cis-dolichyl phosphate + UDP-alpha-D-glucose = a di-trans,poly-cis-dolichyl beta-D-glucosyl phosphate + UDP</text>
        <dbReference type="Rhea" id="RHEA:15401"/>
        <dbReference type="Rhea" id="RHEA-COMP:19498"/>
        <dbReference type="Rhea" id="RHEA-COMP:19502"/>
        <dbReference type="ChEBI" id="CHEBI:57525"/>
        <dbReference type="ChEBI" id="CHEBI:57683"/>
        <dbReference type="ChEBI" id="CHEBI:58223"/>
        <dbReference type="ChEBI" id="CHEBI:58885"/>
        <dbReference type="EC" id="2.4.1.117"/>
    </reaction>
    <physiologicalReaction direction="left-to-right" evidence="12">
        <dbReference type="Rhea" id="RHEA:15402"/>
    </physiologicalReaction>
</comment>
<keyword evidence="7" id="KW-0812">Transmembrane</keyword>
<evidence type="ECO:0000256" key="5">
    <source>
        <dbReference type="ARBA" id="ARBA00022676"/>
    </source>
</evidence>
<evidence type="ECO:0000313" key="14">
    <source>
        <dbReference type="EMBL" id="SNB64768.1"/>
    </source>
</evidence>
<dbReference type="CDD" id="cd04188">
    <property type="entry name" value="DPG_synthase"/>
    <property type="match status" value="1"/>
</dbReference>
<dbReference type="PANTHER" id="PTHR10859:SF91">
    <property type="entry name" value="DOLICHYL-PHOSPHATE BETA-GLUCOSYLTRANSFERASE"/>
    <property type="match status" value="1"/>
</dbReference>
<dbReference type="InterPro" id="IPR029044">
    <property type="entry name" value="Nucleotide-diphossugar_trans"/>
</dbReference>
<comment type="pathway">
    <text evidence="2">Protein modification; protein glycosylation.</text>
</comment>
<dbReference type="Proteomes" id="UP000197025">
    <property type="component" value="Unassembled WGS sequence"/>
</dbReference>
<evidence type="ECO:0000256" key="1">
    <source>
        <dbReference type="ARBA" id="ARBA00004389"/>
    </source>
</evidence>
<name>A0A212QYD8_9CHLR</name>
<evidence type="ECO:0000256" key="12">
    <source>
        <dbReference type="ARBA" id="ARBA00045097"/>
    </source>
</evidence>
<dbReference type="InParanoid" id="A0A212QYD8"/>
<reference evidence="15" key="1">
    <citation type="submission" date="2017-06" db="EMBL/GenBank/DDBJ databases">
        <authorList>
            <person name="Varghese N."/>
            <person name="Submissions S."/>
        </authorList>
    </citation>
    <scope>NUCLEOTIDE SEQUENCE [LARGE SCALE GENOMIC DNA]</scope>
    <source>
        <strain evidence="15">JAD2</strain>
    </source>
</reference>
<evidence type="ECO:0000256" key="7">
    <source>
        <dbReference type="ARBA" id="ARBA00022692"/>
    </source>
</evidence>
<dbReference type="EC" id="2.4.1.117" evidence="4"/>
<accession>A0A212QYD8</accession>
<evidence type="ECO:0000256" key="6">
    <source>
        <dbReference type="ARBA" id="ARBA00022679"/>
    </source>
</evidence>